<feature type="signal peptide" evidence="3">
    <location>
        <begin position="1"/>
        <end position="17"/>
    </location>
</feature>
<dbReference type="GeneID" id="78777641"/>
<organism evidence="4 5">
    <name type="scientific">Caenorhabditis remanei</name>
    <name type="common">Caenorhabditis vulgaris</name>
    <dbReference type="NCBI Taxonomy" id="31234"/>
    <lineage>
        <taxon>Eukaryota</taxon>
        <taxon>Metazoa</taxon>
        <taxon>Ecdysozoa</taxon>
        <taxon>Nematoda</taxon>
        <taxon>Chromadorea</taxon>
        <taxon>Rhabditida</taxon>
        <taxon>Rhabditina</taxon>
        <taxon>Rhabditomorpha</taxon>
        <taxon>Rhabditoidea</taxon>
        <taxon>Rhabditidae</taxon>
        <taxon>Peloderinae</taxon>
        <taxon>Caenorhabditis</taxon>
    </lineage>
</organism>
<evidence type="ECO:0000313" key="4">
    <source>
        <dbReference type="EMBL" id="KAF1746649.1"/>
    </source>
</evidence>
<sequence>MMKIFLVLFLIFLIVTATDIKPPHVVPVKKCKTESSEEHLHRSEFGDQSEDVSHKNESSTHSRLLRSQVAEHPGYPNKCTYRVSTEWSDTVNTSICTLLCLGLAVLVMHSLSTTRKKNDNNMKTI</sequence>
<feature type="compositionally biased region" description="Basic and acidic residues" evidence="1">
    <location>
        <begin position="33"/>
        <end position="60"/>
    </location>
</feature>
<comment type="caution">
    <text evidence="4">The sequence shown here is derived from an EMBL/GenBank/DDBJ whole genome shotgun (WGS) entry which is preliminary data.</text>
</comment>
<keyword evidence="2" id="KW-0472">Membrane</keyword>
<dbReference type="KEGG" id="crq:GCK72_023106"/>
<evidence type="ECO:0000256" key="3">
    <source>
        <dbReference type="SAM" id="SignalP"/>
    </source>
</evidence>
<dbReference type="EMBL" id="WUAV01000006">
    <property type="protein sequence ID" value="KAF1746649.1"/>
    <property type="molecule type" value="Genomic_DNA"/>
</dbReference>
<keyword evidence="3" id="KW-0732">Signal</keyword>
<gene>
    <name evidence="4" type="ORF">GCK72_023106</name>
</gene>
<evidence type="ECO:0000256" key="1">
    <source>
        <dbReference type="SAM" id="MobiDB-lite"/>
    </source>
</evidence>
<dbReference type="Proteomes" id="UP000483820">
    <property type="component" value="Chromosome X"/>
</dbReference>
<dbReference type="RefSeq" id="XP_053578804.1">
    <property type="nucleotide sequence ID" value="XM_053735238.1"/>
</dbReference>
<dbReference type="CTD" id="78777641"/>
<name>A0A6A5FW63_CAERE</name>
<feature type="chain" id="PRO_5025610178" evidence="3">
    <location>
        <begin position="18"/>
        <end position="125"/>
    </location>
</feature>
<accession>A0A6A5FW63</accession>
<proteinExistence type="predicted"/>
<evidence type="ECO:0000313" key="5">
    <source>
        <dbReference type="Proteomes" id="UP000483820"/>
    </source>
</evidence>
<evidence type="ECO:0000256" key="2">
    <source>
        <dbReference type="SAM" id="Phobius"/>
    </source>
</evidence>
<keyword evidence="2" id="KW-1133">Transmembrane helix</keyword>
<keyword evidence="2" id="KW-0812">Transmembrane</keyword>
<feature type="transmembrane region" description="Helical" evidence="2">
    <location>
        <begin position="91"/>
        <end position="112"/>
    </location>
</feature>
<protein>
    <submittedName>
        <fullName evidence="4">Uncharacterized protein</fullName>
    </submittedName>
</protein>
<dbReference type="AlphaFoldDB" id="A0A6A5FW63"/>
<reference evidence="4 5" key="1">
    <citation type="submission" date="2019-12" db="EMBL/GenBank/DDBJ databases">
        <title>Chromosome-level assembly of the Caenorhabditis remanei genome.</title>
        <authorList>
            <person name="Teterina A.A."/>
            <person name="Willis J.H."/>
            <person name="Phillips P.C."/>
        </authorList>
    </citation>
    <scope>NUCLEOTIDE SEQUENCE [LARGE SCALE GENOMIC DNA]</scope>
    <source>
        <strain evidence="4 5">PX506</strain>
        <tissue evidence="4">Whole organism</tissue>
    </source>
</reference>
<feature type="region of interest" description="Disordered" evidence="1">
    <location>
        <begin position="33"/>
        <end position="69"/>
    </location>
</feature>